<accession>A0AA37WQX2</accession>
<evidence type="ECO:0000313" key="2">
    <source>
        <dbReference type="EMBL" id="GLS27832.1"/>
    </source>
</evidence>
<dbReference type="RefSeq" id="WP_232595201.1">
    <property type="nucleotide sequence ID" value="NZ_BSPD01000091.1"/>
</dbReference>
<feature type="coiled-coil region" evidence="1">
    <location>
        <begin position="137"/>
        <end position="164"/>
    </location>
</feature>
<dbReference type="Proteomes" id="UP001156870">
    <property type="component" value="Unassembled WGS sequence"/>
</dbReference>
<dbReference type="EMBL" id="BSPD01000091">
    <property type="protein sequence ID" value="GLS27832.1"/>
    <property type="molecule type" value="Genomic_DNA"/>
</dbReference>
<sequence length="331" mass="37786">MEDYALGQSLLIQPETPFDHIANTLMELGWQRSQDKANSPLLANEPEYSSWTWRGQKPILIYSFNPLVKLRVLDVATLPPALRGQLASHLPLLQETDVNDLLFDPEPTQRMLALWAMQETERVDLSPQAHRLCHDTNRQVAEIAKQVEARLEKMQESRDALMLTLTQLAQVAEPVIAELNNPAATAHLKPTHDDLCQLFDPALADAMAREVELAYETAPIANPGMDYPHLKVTAVNAGLLRWPNEFSRQFPQGYRNIAGWMQPQWIWLAWRWCKSDAPEDKSPEGKNEENHHAAVAFDGLVWMKTRWIWLPKAYRLVSHALQTAHRPPTLH</sequence>
<dbReference type="AlphaFoldDB" id="A0AA37WQX2"/>
<protein>
    <submittedName>
        <fullName evidence="2">Uncharacterized protein</fullName>
    </submittedName>
</protein>
<gene>
    <name evidence="2" type="ORF">GCM10007877_35510</name>
</gene>
<evidence type="ECO:0000313" key="3">
    <source>
        <dbReference type="Proteomes" id="UP001156870"/>
    </source>
</evidence>
<proteinExistence type="predicted"/>
<keyword evidence="3" id="KW-1185">Reference proteome</keyword>
<comment type="caution">
    <text evidence="2">The sequence shown here is derived from an EMBL/GenBank/DDBJ whole genome shotgun (WGS) entry which is preliminary data.</text>
</comment>
<keyword evidence="1" id="KW-0175">Coiled coil</keyword>
<evidence type="ECO:0000256" key="1">
    <source>
        <dbReference type="SAM" id="Coils"/>
    </source>
</evidence>
<name>A0AA37WQX2_9GAMM</name>
<organism evidence="2 3">
    <name type="scientific">Marinibactrum halimedae</name>
    <dbReference type="NCBI Taxonomy" id="1444977"/>
    <lineage>
        <taxon>Bacteria</taxon>
        <taxon>Pseudomonadati</taxon>
        <taxon>Pseudomonadota</taxon>
        <taxon>Gammaproteobacteria</taxon>
        <taxon>Cellvibrionales</taxon>
        <taxon>Cellvibrionaceae</taxon>
        <taxon>Marinibactrum</taxon>
    </lineage>
</organism>
<reference evidence="2 3" key="1">
    <citation type="journal article" date="2014" name="Int. J. Syst. Evol. Microbiol.">
        <title>Complete genome sequence of Corynebacterium casei LMG S-19264T (=DSM 44701T), isolated from a smear-ripened cheese.</title>
        <authorList>
            <consortium name="US DOE Joint Genome Institute (JGI-PGF)"/>
            <person name="Walter F."/>
            <person name="Albersmeier A."/>
            <person name="Kalinowski J."/>
            <person name="Ruckert C."/>
        </authorList>
    </citation>
    <scope>NUCLEOTIDE SEQUENCE [LARGE SCALE GENOMIC DNA]</scope>
    <source>
        <strain evidence="2 3">NBRC 110095</strain>
    </source>
</reference>